<sequence>MNYFRLLSSIEHHVSLRRGRYISPRIVSEFYFVLSIMCRRGGEEYMQMCISPPIISNFYFVWSLRREEYMQQPAPHCQDRFTLHTLAISLPFIWTLGRSNNWAFSMNALILLLQSFSLLLIILGPIHIPDDNNIGQTVIIHLRIALLPYGEQILPGKDIVVLRIFFPNGTCHLF</sequence>
<feature type="transmembrane region" description="Helical" evidence="1">
    <location>
        <begin position="109"/>
        <end position="128"/>
    </location>
</feature>
<dbReference type="AlphaFoldDB" id="A0A6A4HB49"/>
<keyword evidence="1" id="KW-1133">Transmembrane helix</keyword>
<dbReference type="EMBL" id="ML769541">
    <property type="protein sequence ID" value="KAE9394868.1"/>
    <property type="molecule type" value="Genomic_DNA"/>
</dbReference>
<protein>
    <submittedName>
        <fullName evidence="2">Uncharacterized protein</fullName>
    </submittedName>
</protein>
<proteinExistence type="predicted"/>
<organism evidence="2 3">
    <name type="scientific">Gymnopus androsaceus JB14</name>
    <dbReference type="NCBI Taxonomy" id="1447944"/>
    <lineage>
        <taxon>Eukaryota</taxon>
        <taxon>Fungi</taxon>
        <taxon>Dikarya</taxon>
        <taxon>Basidiomycota</taxon>
        <taxon>Agaricomycotina</taxon>
        <taxon>Agaricomycetes</taxon>
        <taxon>Agaricomycetidae</taxon>
        <taxon>Agaricales</taxon>
        <taxon>Marasmiineae</taxon>
        <taxon>Omphalotaceae</taxon>
        <taxon>Gymnopus</taxon>
    </lineage>
</organism>
<name>A0A6A4HB49_9AGAR</name>
<evidence type="ECO:0000313" key="2">
    <source>
        <dbReference type="EMBL" id="KAE9394868.1"/>
    </source>
</evidence>
<gene>
    <name evidence="2" type="ORF">BT96DRAFT_168659</name>
</gene>
<evidence type="ECO:0000256" key="1">
    <source>
        <dbReference type="SAM" id="Phobius"/>
    </source>
</evidence>
<keyword evidence="1" id="KW-0472">Membrane</keyword>
<accession>A0A6A4HB49</accession>
<evidence type="ECO:0000313" key="3">
    <source>
        <dbReference type="Proteomes" id="UP000799118"/>
    </source>
</evidence>
<reference evidence="2" key="1">
    <citation type="journal article" date="2019" name="Environ. Microbiol.">
        <title>Fungal ecological strategies reflected in gene transcription - a case study of two litter decomposers.</title>
        <authorList>
            <person name="Barbi F."/>
            <person name="Kohler A."/>
            <person name="Barry K."/>
            <person name="Baskaran P."/>
            <person name="Daum C."/>
            <person name="Fauchery L."/>
            <person name="Ihrmark K."/>
            <person name="Kuo A."/>
            <person name="LaButti K."/>
            <person name="Lipzen A."/>
            <person name="Morin E."/>
            <person name="Grigoriev I.V."/>
            <person name="Henrissat B."/>
            <person name="Lindahl B."/>
            <person name="Martin F."/>
        </authorList>
    </citation>
    <scope>NUCLEOTIDE SEQUENCE</scope>
    <source>
        <strain evidence="2">JB14</strain>
    </source>
</reference>
<keyword evidence="1" id="KW-0812">Transmembrane</keyword>
<keyword evidence="3" id="KW-1185">Reference proteome</keyword>
<dbReference type="Proteomes" id="UP000799118">
    <property type="component" value="Unassembled WGS sequence"/>
</dbReference>